<evidence type="ECO:0000256" key="20">
    <source>
        <dbReference type="ARBA" id="ARBA00037982"/>
    </source>
</evidence>
<sequence>MSSQHTPADGTDDHTVQQENELEALASIFGDDFQDLRNKDPWKVKRPPEVHLYLRPNGLNNGQECYVTVDLQVKCPPTYPDVPPELELKNAKGLSNENLQNLQSELTKLAAARCGEVMIYELADHIQGFLSEHNKPPSRSFHEEMLKNQRRQQEKRALEEQQRIDQQRKQEEEMEKEIIAEIQRREEEKREEKRRKEIAKQERLETMEQPVSANSSLLGKSPPSPGRAPPELTEAKKGNRRRTTSNTRHRRDTINEDNHRSQELLHFNSSTFGELVVHRGKSLGGSERLGRNVYYGFEAYSGDFVVIYEWSLRWNKKMGKFFTSQEKGKIENCKKQIHGAENEFNSLLRMDHPNLVHYKALSSTEKEDCIVVNLLVEHVSGINLNQSLINHTPVPLDKLCHYTAQLLAALDYLHSNSVVHKQLGASSVLLDSEGNIRLTDYSLSKRFADICKEDIFEQAHVRFSEDTAMPTKTGKKGDVWNLGLMLLALSQGKEVKEYPVTVPGNLPGDFQDFLHKCVCLNDAERWTTQQLLDHSFLKPPSPKNLPHYQDNSPEDLAEDFASSVIPRSHILNAPFSSGVQSPFSRYVTEFEELQLLGKGAFGAVIKVQNKLDGCYYAVKRIQVNPASKQFRRIKGEVTLLSRLNHENIVRYYNAWIEKSHEKPSTGVLSTDSSDPQSTPDRPPQGRAHPQRLNELGLPDNIEDIAPPPALSSSVEWSTSIEKSSSAKCSGHQSSDDEDDDDEEDVFGASFLPSDSDSQSDIIFDNGDESTDEMSQVESNKRPVTNTTESTDSEPFIAHYLYIQMEYCEKSTLRDTIDHGLHQDQNRLWRLFREILDGLAYIHEQGMIHRDLKPVNIFLDSQDHVKIGDFGLATDHPANVAAGKFEVEESGSAVIPKPDPSGNMTGMVGTALYVSPEVQGNTKATYNQKVDLFSLGIILFEMSYRPMTTGAERINVLSQLRAEPIVFPGDFTAYEQGTQKKVIQWLLNHDPALRPTTQELLKSELLPPPQMEESELHEVLQHTMANINGKAYRTMVGQLFAQNTSPVMDYTYDIDLHKGSFSFNSAKLQQHVYETITRIFKKHGAVRLQTPLLLPRNRKLYDGSELACFMDHSGMLVTLPYDLRMAFARFVARNNITHLKRYSIERVFRPRKLDRAHPRELLECAFDIITPVTNSLLPDAETIYTISEIVQEFPALQERNYNIYLNHTSLLKAILLHSGVPEDKLSQASNILCDAMSEKLTKREVEAKFCNFSLSTNSLQMLYKYIEQKGNLQDLAPLLTSLTKQKTAVTQLAKQGLKDLEELTVLLRRLGVKLQVVVNLGLVYKVQHHSGIIFQFVAFIRKRKRTVPDIVAAGGRYDHLILEFRGPASTVPVPSAVGASVALDKVCAAMASMEEPPSVSSCDALVVPVGQSSMSKAINVIQKLWSTGVSADIAYDVSQSQETLLDHCRLAGITCMALVSDKEGNYVKVKSFEKDRQSEKRIPESDLVDHIIQKCRTKFFEERNIREISESISLQNPKGSLLNTTGSSEQHGSSGIINMNVNVISPEKVSSSARRRYETQIQTRLQNLGSNLQNKSNDIEVLAVDLQKETLINFLSLEFDSEEQFNSSVKTLLSRLPKQRYLKSICDEIHHYKITKKVAVVVLYSYKDDYYKILL</sequence>
<keyword evidence="5" id="KW-0597">Phosphoprotein</keyword>
<dbReference type="GO" id="GO:0007399">
    <property type="term" value="P:nervous system development"/>
    <property type="evidence" value="ECO:0007669"/>
    <property type="project" value="UniProtKB-KW"/>
</dbReference>
<evidence type="ECO:0000256" key="6">
    <source>
        <dbReference type="ARBA" id="ARBA00022555"/>
    </source>
</evidence>
<dbReference type="SUPFAM" id="SSF52954">
    <property type="entry name" value="Class II aaRS ABD-related"/>
    <property type="match status" value="1"/>
</dbReference>
<dbReference type="PROSITE" id="PS50011">
    <property type="entry name" value="PROTEIN_KINASE_DOM"/>
    <property type="match status" value="2"/>
</dbReference>
<dbReference type="PROSITE" id="PS00107">
    <property type="entry name" value="PROTEIN_KINASE_ATP"/>
    <property type="match status" value="1"/>
</dbReference>
<dbReference type="GO" id="GO:0005634">
    <property type="term" value="C:nucleus"/>
    <property type="evidence" value="ECO:0007669"/>
    <property type="project" value="TreeGrafter"/>
</dbReference>
<dbReference type="GO" id="GO:0034198">
    <property type="term" value="P:cellular response to amino acid starvation"/>
    <property type="evidence" value="ECO:0007669"/>
    <property type="project" value="UniProtKB-ARBA"/>
</dbReference>
<accession>A0AAJ7VBV4</accession>
<keyword evidence="11 28" id="KW-0067">ATP-binding</keyword>
<feature type="domain" description="Protein kinase" evidence="31">
    <location>
        <begin position="261"/>
        <end position="537"/>
    </location>
</feature>
<evidence type="ECO:0000256" key="24">
    <source>
        <dbReference type="ARBA" id="ARBA00073598"/>
    </source>
</evidence>
<dbReference type="InterPro" id="IPR008271">
    <property type="entry name" value="Ser/Thr_kinase_AS"/>
</dbReference>
<dbReference type="KEGG" id="lcf:108892512"/>
<evidence type="ECO:0000256" key="7">
    <source>
        <dbReference type="ARBA" id="ARBA00022679"/>
    </source>
</evidence>
<evidence type="ECO:0000259" key="31">
    <source>
        <dbReference type="PROSITE" id="PS50011"/>
    </source>
</evidence>
<keyword evidence="12" id="KW-0810">Translation regulation</keyword>
<keyword evidence="9 34" id="KW-0418">Kinase</keyword>
<evidence type="ECO:0000256" key="12">
    <source>
        <dbReference type="ARBA" id="ARBA00022845"/>
    </source>
</evidence>
<evidence type="ECO:0000256" key="8">
    <source>
        <dbReference type="ARBA" id="ARBA00022741"/>
    </source>
</evidence>
<keyword evidence="15" id="KW-0007">Acetylation</keyword>
<dbReference type="SMART" id="SM00220">
    <property type="entry name" value="S_TKc"/>
    <property type="match status" value="1"/>
</dbReference>
<dbReference type="GO" id="GO:0004694">
    <property type="term" value="F:eukaryotic translation initiation factor 2alpha kinase activity"/>
    <property type="evidence" value="ECO:0007669"/>
    <property type="project" value="InterPro"/>
</dbReference>
<evidence type="ECO:0000256" key="1">
    <source>
        <dbReference type="ARBA" id="ARBA00004496"/>
    </source>
</evidence>
<keyword evidence="13" id="KW-0694">RNA-binding</keyword>
<dbReference type="SUPFAM" id="SSF54495">
    <property type="entry name" value="UBC-like"/>
    <property type="match status" value="1"/>
</dbReference>
<feature type="compositionally biased region" description="Acidic residues" evidence="30">
    <location>
        <begin position="735"/>
        <end position="745"/>
    </location>
</feature>
<dbReference type="InterPro" id="IPR024435">
    <property type="entry name" value="HisRS-related_dom"/>
</dbReference>
<feature type="binding site" evidence="28">
    <location>
        <begin position="596"/>
        <end position="604"/>
    </location>
    <ligand>
        <name>ATP</name>
        <dbReference type="ChEBI" id="CHEBI:30616"/>
    </ligand>
</feature>
<evidence type="ECO:0000256" key="21">
    <source>
        <dbReference type="ARBA" id="ARBA00047899"/>
    </source>
</evidence>
<evidence type="ECO:0000256" key="17">
    <source>
        <dbReference type="ARBA" id="ARBA00023054"/>
    </source>
</evidence>
<dbReference type="InterPro" id="IPR017441">
    <property type="entry name" value="Protein_kinase_ATP_BS"/>
</dbReference>
<dbReference type="SUPFAM" id="SSF56112">
    <property type="entry name" value="Protein kinase-like (PK-like)"/>
    <property type="match status" value="2"/>
</dbReference>
<evidence type="ECO:0000256" key="9">
    <source>
        <dbReference type="ARBA" id="ARBA00022777"/>
    </source>
</evidence>
<dbReference type="InterPro" id="IPR041715">
    <property type="entry name" value="HisRS-like_core"/>
</dbReference>
<evidence type="ECO:0000256" key="14">
    <source>
        <dbReference type="ARBA" id="ARBA00022902"/>
    </source>
</evidence>
<keyword evidence="16" id="KW-0346">Stress response</keyword>
<dbReference type="PANTHER" id="PTHR11042:SF136">
    <property type="entry name" value="EIF-2-ALPHA KINASE GCN2"/>
    <property type="match status" value="1"/>
</dbReference>
<keyword evidence="18" id="KW-0010">Activator</keyword>
<name>A0AAJ7VBV4_LATCA</name>
<keyword evidence="14" id="KW-0524">Neurogenesis</keyword>
<feature type="domain" description="RWD" evidence="32">
    <location>
        <begin position="20"/>
        <end position="133"/>
    </location>
</feature>
<keyword evidence="3" id="KW-0963">Cytoplasm</keyword>
<dbReference type="InterPro" id="IPR016255">
    <property type="entry name" value="Gcn2"/>
</dbReference>
<dbReference type="PROSITE" id="PS50908">
    <property type="entry name" value="RWD"/>
    <property type="match status" value="1"/>
</dbReference>
<comment type="subcellular location">
    <subcellularLocation>
        <location evidence="1">Cytoplasm</location>
    </subcellularLocation>
</comment>
<dbReference type="PIRSF" id="PIRSF000660">
    <property type="entry name" value="Ser/Thr_PK_GCN2"/>
    <property type="match status" value="1"/>
</dbReference>
<keyword evidence="19" id="KW-0131">Cell cycle</keyword>
<dbReference type="Gene3D" id="3.30.930.10">
    <property type="entry name" value="Bira Bifunctional Protein, Domain 2"/>
    <property type="match status" value="1"/>
</dbReference>
<evidence type="ECO:0000256" key="27">
    <source>
        <dbReference type="PIRSR" id="PIRSR000660-1"/>
    </source>
</evidence>
<dbReference type="FunFam" id="3.10.110.10:FF:000057">
    <property type="entry name" value="eukaryotic translation initiation factor 2-alpha kinase 4"/>
    <property type="match status" value="1"/>
</dbReference>
<reference evidence="34" key="1">
    <citation type="submission" date="2025-08" db="UniProtKB">
        <authorList>
            <consortium name="RefSeq"/>
        </authorList>
    </citation>
    <scope>IDENTIFICATION</scope>
    <source>
        <tissue evidence="34">Brain</tissue>
    </source>
</reference>
<dbReference type="GO" id="GO:0000049">
    <property type="term" value="F:tRNA binding"/>
    <property type="evidence" value="ECO:0007669"/>
    <property type="project" value="UniProtKB-KW"/>
</dbReference>
<dbReference type="InterPro" id="IPR045864">
    <property type="entry name" value="aa-tRNA-synth_II/BPL/LPL"/>
</dbReference>
<dbReference type="SMART" id="SM00591">
    <property type="entry name" value="RWD"/>
    <property type="match status" value="1"/>
</dbReference>
<dbReference type="Gene3D" id="1.10.510.10">
    <property type="entry name" value="Transferase(Phosphotransferase) domain 1"/>
    <property type="match status" value="2"/>
</dbReference>
<dbReference type="RefSeq" id="XP_018545618.1">
    <property type="nucleotide sequence ID" value="XM_018690102.2"/>
</dbReference>
<comment type="catalytic activity">
    <reaction evidence="22">
        <text>L-seryl-[protein] + ATP = O-phospho-L-seryl-[protein] + ADP + H(+)</text>
        <dbReference type="Rhea" id="RHEA:17989"/>
        <dbReference type="Rhea" id="RHEA-COMP:9863"/>
        <dbReference type="Rhea" id="RHEA-COMP:11604"/>
        <dbReference type="ChEBI" id="CHEBI:15378"/>
        <dbReference type="ChEBI" id="CHEBI:29999"/>
        <dbReference type="ChEBI" id="CHEBI:30616"/>
        <dbReference type="ChEBI" id="CHEBI:83421"/>
        <dbReference type="ChEBI" id="CHEBI:456216"/>
        <dbReference type="EC" id="2.7.11.1"/>
    </reaction>
</comment>
<dbReference type="InterPro" id="IPR011009">
    <property type="entry name" value="Kinase-like_dom_sf"/>
</dbReference>
<evidence type="ECO:0000256" key="25">
    <source>
        <dbReference type="ARBA" id="ARBA00076428"/>
    </source>
</evidence>
<dbReference type="GeneID" id="108892512"/>
<feature type="region of interest" description="Disordered" evidence="30">
    <location>
        <begin position="662"/>
        <end position="789"/>
    </location>
</feature>
<dbReference type="CTD" id="440275"/>
<feature type="compositionally biased region" description="Basic residues" evidence="30">
    <location>
        <begin position="238"/>
        <end position="251"/>
    </location>
</feature>
<dbReference type="InterPro" id="IPR050339">
    <property type="entry name" value="CC_SR_Kinase"/>
</dbReference>
<dbReference type="CDD" id="cd14012">
    <property type="entry name" value="PK_eIF2AK_GCN2_rpt1"/>
    <property type="match status" value="1"/>
</dbReference>
<dbReference type="GO" id="GO:0140469">
    <property type="term" value="P:GCN2-mediated signaling"/>
    <property type="evidence" value="ECO:0007669"/>
    <property type="project" value="UniProtKB-ARBA"/>
</dbReference>
<evidence type="ECO:0000256" key="29">
    <source>
        <dbReference type="PROSITE-ProRule" id="PRU10141"/>
    </source>
</evidence>
<dbReference type="GO" id="GO:0005829">
    <property type="term" value="C:cytosol"/>
    <property type="evidence" value="ECO:0007669"/>
    <property type="project" value="TreeGrafter"/>
</dbReference>
<proteinExistence type="inferred from homology"/>
<dbReference type="GO" id="GO:0005524">
    <property type="term" value="F:ATP binding"/>
    <property type="evidence" value="ECO:0007669"/>
    <property type="project" value="UniProtKB-UniRule"/>
</dbReference>
<dbReference type="CDD" id="cd14046">
    <property type="entry name" value="STKc_EIF2AK4_GCN2_rpt2"/>
    <property type="match status" value="1"/>
</dbReference>
<evidence type="ECO:0000256" key="2">
    <source>
        <dbReference type="ARBA" id="ARBA00012513"/>
    </source>
</evidence>
<dbReference type="FunFam" id="3.30.930.10:FF:000031">
    <property type="entry name" value="Eukaryotic translation initiation factor 2-alpha kinase 4"/>
    <property type="match status" value="1"/>
</dbReference>
<keyword evidence="8 28" id="KW-0547">Nucleotide-binding</keyword>
<dbReference type="InterPro" id="IPR036621">
    <property type="entry name" value="Anticodon-bd_dom_sf"/>
</dbReference>
<evidence type="ECO:0000256" key="4">
    <source>
        <dbReference type="ARBA" id="ARBA00022527"/>
    </source>
</evidence>
<evidence type="ECO:0000313" key="34">
    <source>
        <dbReference type="RefSeq" id="XP_018545618.1"/>
    </source>
</evidence>
<dbReference type="Pfam" id="PF00069">
    <property type="entry name" value="Pkinase"/>
    <property type="match status" value="3"/>
</dbReference>
<feature type="active site" description="Proton acceptor" evidence="27">
    <location>
        <position position="850"/>
    </location>
</feature>
<dbReference type="GO" id="GO:0000077">
    <property type="term" value="P:DNA damage checkpoint signaling"/>
    <property type="evidence" value="ECO:0007669"/>
    <property type="project" value="InterPro"/>
</dbReference>
<evidence type="ECO:0000256" key="23">
    <source>
        <dbReference type="ARBA" id="ARBA00065481"/>
    </source>
</evidence>
<keyword evidence="4" id="KW-0723">Serine/threonine-protein kinase</keyword>
<evidence type="ECO:0000256" key="30">
    <source>
        <dbReference type="SAM" id="MobiDB-lite"/>
    </source>
</evidence>
<dbReference type="FunFam" id="3.30.200.20:FF:000308">
    <property type="entry name" value="Eukaryotic translation initiation factor 2-alpha kinase 4"/>
    <property type="match status" value="1"/>
</dbReference>
<feature type="binding site" evidence="28 29">
    <location>
        <position position="619"/>
    </location>
    <ligand>
        <name>ATP</name>
        <dbReference type="ChEBI" id="CHEBI:30616"/>
    </ligand>
</feature>
<dbReference type="PROSITE" id="PS00108">
    <property type="entry name" value="PROTEIN_KINASE_ST"/>
    <property type="match status" value="1"/>
</dbReference>
<keyword evidence="6" id="KW-0820">tRNA-binding</keyword>
<feature type="compositionally biased region" description="Basic and acidic residues" evidence="30">
    <location>
        <begin position="252"/>
        <end position="262"/>
    </location>
</feature>
<evidence type="ECO:0000256" key="11">
    <source>
        <dbReference type="ARBA" id="ARBA00022840"/>
    </source>
</evidence>
<feature type="compositionally biased region" description="Low complexity" evidence="30">
    <location>
        <begin position="753"/>
        <end position="764"/>
    </location>
</feature>
<evidence type="ECO:0000256" key="16">
    <source>
        <dbReference type="ARBA" id="ARBA00023016"/>
    </source>
</evidence>
<evidence type="ECO:0000256" key="5">
    <source>
        <dbReference type="ARBA" id="ARBA00022553"/>
    </source>
</evidence>
<dbReference type="EC" id="2.7.11.1" evidence="2"/>
<dbReference type="Pfam" id="PF13393">
    <property type="entry name" value="tRNA-synt_His"/>
    <property type="match status" value="1"/>
</dbReference>
<dbReference type="Gene3D" id="3.30.200.20">
    <property type="entry name" value="Phosphorylase Kinase, domain 1"/>
    <property type="match status" value="1"/>
</dbReference>
<evidence type="ECO:0000256" key="10">
    <source>
        <dbReference type="ARBA" id="ARBA00022810"/>
    </source>
</evidence>
<keyword evidence="7" id="KW-0808">Transferase</keyword>
<keyword evidence="10" id="KW-0338">Growth arrest</keyword>
<feature type="compositionally biased region" description="Low complexity" evidence="30">
    <location>
        <begin position="669"/>
        <end position="679"/>
    </location>
</feature>
<feature type="compositionally biased region" description="Polar residues" evidence="30">
    <location>
        <begin position="710"/>
        <end position="732"/>
    </location>
</feature>
<dbReference type="FunFam" id="1.10.510.10:FF:000338">
    <property type="entry name" value="Eukaryotic translation initiation factor 2-alpha kinase"/>
    <property type="match status" value="1"/>
</dbReference>
<evidence type="ECO:0000256" key="15">
    <source>
        <dbReference type="ARBA" id="ARBA00022990"/>
    </source>
</evidence>
<dbReference type="Proteomes" id="UP000694890">
    <property type="component" value="Linkage group LG19"/>
</dbReference>
<protein>
    <recommendedName>
        <fullName evidence="24">eIF-2-alpha kinase GCN2</fullName>
        <ecNumber evidence="2">2.7.11.1</ecNumber>
    </recommendedName>
    <alternativeName>
        <fullName evidence="25">Eukaryotic translation initiation factor 2-alpha kinase 4</fullName>
    </alternativeName>
    <alternativeName>
        <fullName evidence="26">GCN2-like protein</fullName>
    </alternativeName>
</protein>
<dbReference type="SUPFAM" id="SSF55681">
    <property type="entry name" value="Class II aaRS and biotin synthetases"/>
    <property type="match status" value="1"/>
</dbReference>
<evidence type="ECO:0000256" key="22">
    <source>
        <dbReference type="ARBA" id="ARBA00048679"/>
    </source>
</evidence>
<feature type="domain" description="Protein kinase" evidence="31">
    <location>
        <begin position="590"/>
        <end position="1005"/>
    </location>
</feature>
<feature type="compositionally biased region" description="Polar residues" evidence="30">
    <location>
        <begin position="772"/>
        <end position="789"/>
    </location>
</feature>
<feature type="region of interest" description="Disordered" evidence="30">
    <location>
        <begin position="131"/>
        <end position="174"/>
    </location>
</feature>
<comment type="similarity">
    <text evidence="20">Belongs to the protein kinase superfamily. Ser/Thr protein kinase family. GCN2 subfamily.</text>
</comment>
<evidence type="ECO:0000256" key="28">
    <source>
        <dbReference type="PIRSR" id="PIRSR000660-2"/>
    </source>
</evidence>
<dbReference type="PANTHER" id="PTHR11042">
    <property type="entry name" value="EUKARYOTIC TRANSLATION INITIATION FACTOR 2-ALPHA KINASE EIF2-ALPHA KINASE -RELATED"/>
    <property type="match status" value="1"/>
</dbReference>
<evidence type="ECO:0000256" key="13">
    <source>
        <dbReference type="ARBA" id="ARBA00022884"/>
    </source>
</evidence>
<evidence type="ECO:0000256" key="18">
    <source>
        <dbReference type="ARBA" id="ARBA00023159"/>
    </source>
</evidence>
<dbReference type="Pfam" id="PF05773">
    <property type="entry name" value="RWD"/>
    <property type="match status" value="1"/>
</dbReference>
<dbReference type="CDD" id="cd23823">
    <property type="entry name" value="RWD_GCN2"/>
    <property type="match status" value="1"/>
</dbReference>
<evidence type="ECO:0000256" key="3">
    <source>
        <dbReference type="ARBA" id="ARBA00022490"/>
    </source>
</evidence>
<feature type="compositionally biased region" description="Basic and acidic residues" evidence="30">
    <location>
        <begin position="132"/>
        <end position="174"/>
    </location>
</feature>
<dbReference type="InterPro" id="IPR016135">
    <property type="entry name" value="UBQ-conjugating_enzyme/RWD"/>
</dbReference>
<evidence type="ECO:0000313" key="33">
    <source>
        <dbReference type="Proteomes" id="UP000694890"/>
    </source>
</evidence>
<evidence type="ECO:0000256" key="19">
    <source>
        <dbReference type="ARBA" id="ARBA00023306"/>
    </source>
</evidence>
<keyword evidence="17" id="KW-0175">Coiled coil</keyword>
<gene>
    <name evidence="34" type="primary">eif2ak4</name>
</gene>
<comment type="catalytic activity">
    <reaction evidence="21">
        <text>L-threonyl-[protein] + ATP = O-phospho-L-threonyl-[protein] + ADP + H(+)</text>
        <dbReference type="Rhea" id="RHEA:46608"/>
        <dbReference type="Rhea" id="RHEA-COMP:11060"/>
        <dbReference type="Rhea" id="RHEA-COMP:11605"/>
        <dbReference type="ChEBI" id="CHEBI:15378"/>
        <dbReference type="ChEBI" id="CHEBI:30013"/>
        <dbReference type="ChEBI" id="CHEBI:30616"/>
        <dbReference type="ChEBI" id="CHEBI:61977"/>
        <dbReference type="ChEBI" id="CHEBI:456216"/>
        <dbReference type="EC" id="2.7.11.1"/>
    </reaction>
</comment>
<dbReference type="FunFam" id="1.10.510.10:FF:000353">
    <property type="entry name" value="Eukaryotic translation initiation factor 2-alpha kinase 4"/>
    <property type="match status" value="1"/>
</dbReference>
<dbReference type="InterPro" id="IPR006575">
    <property type="entry name" value="RWD_dom"/>
</dbReference>
<dbReference type="Gene3D" id="3.40.50.800">
    <property type="entry name" value="Anticodon-binding domain"/>
    <property type="match status" value="1"/>
</dbReference>
<comment type="subunit">
    <text evidence="23">Homodimer; homodimerization is important for kinase activation by uncharged tRNAs. Interacts with GCN1; this interaction stimulates EIF2AK4/GCN2 kinase activity and is impaired by IMPACT upon a variety of stress conditions, such as amino acid depletion, UV-C irradiation, proteasome inhibitor treatment and glucose deprivation. Interacts with DNAJC3; this interaction inhibits EIF2AK4/GCN2 kinase activity during endoplasmic reticulum (ER), hypothermic and amino acid-starving stress conditions. Interacts with MAP3K20; activates EIF2AK4/GCN2 kinase activity in response to moderate ribotoxic stress.</text>
</comment>
<dbReference type="FunFam" id="3.40.50.800:FF:000009">
    <property type="entry name" value="Eukaryotic translation initiation factor 2-alpha kinase"/>
    <property type="match status" value="1"/>
</dbReference>
<dbReference type="InterPro" id="IPR000719">
    <property type="entry name" value="Prot_kinase_dom"/>
</dbReference>
<dbReference type="Gene3D" id="3.10.110.10">
    <property type="entry name" value="Ubiquitin Conjugating Enzyme"/>
    <property type="match status" value="1"/>
</dbReference>
<feature type="region of interest" description="Disordered" evidence="30">
    <location>
        <begin position="198"/>
        <end position="262"/>
    </location>
</feature>
<organism evidence="33 34">
    <name type="scientific">Lates calcarifer</name>
    <name type="common">Barramundi</name>
    <name type="synonym">Holocentrus calcarifer</name>
    <dbReference type="NCBI Taxonomy" id="8187"/>
    <lineage>
        <taxon>Eukaryota</taxon>
        <taxon>Metazoa</taxon>
        <taxon>Chordata</taxon>
        <taxon>Craniata</taxon>
        <taxon>Vertebrata</taxon>
        <taxon>Euteleostomi</taxon>
        <taxon>Actinopterygii</taxon>
        <taxon>Neopterygii</taxon>
        <taxon>Teleostei</taxon>
        <taxon>Neoteleostei</taxon>
        <taxon>Acanthomorphata</taxon>
        <taxon>Carangaria</taxon>
        <taxon>Carangaria incertae sedis</taxon>
        <taxon>Centropomidae</taxon>
        <taxon>Lates</taxon>
    </lineage>
</organism>
<evidence type="ECO:0000259" key="32">
    <source>
        <dbReference type="PROSITE" id="PS50908"/>
    </source>
</evidence>
<evidence type="ECO:0000256" key="26">
    <source>
        <dbReference type="ARBA" id="ARBA00083151"/>
    </source>
</evidence>
<dbReference type="Pfam" id="PF12745">
    <property type="entry name" value="HGTP_anticodon2"/>
    <property type="match status" value="1"/>
</dbReference>